<dbReference type="RefSeq" id="WP_138051841.1">
    <property type="nucleotide sequence ID" value="NZ_VAWE01000001.1"/>
</dbReference>
<evidence type="ECO:0000256" key="1">
    <source>
        <dbReference type="SAM" id="SignalP"/>
    </source>
</evidence>
<dbReference type="Gene3D" id="2.30.30.40">
    <property type="entry name" value="SH3 Domains"/>
    <property type="match status" value="1"/>
</dbReference>
<dbReference type="OrthoDB" id="3482365at2"/>
<feature type="signal peptide" evidence="1">
    <location>
        <begin position="1"/>
        <end position="24"/>
    </location>
</feature>
<proteinExistence type="predicted"/>
<keyword evidence="1" id="KW-0732">Signal</keyword>
<dbReference type="Proteomes" id="UP000305921">
    <property type="component" value="Unassembled WGS sequence"/>
</dbReference>
<dbReference type="EMBL" id="VAWE01000001">
    <property type="protein sequence ID" value="TLQ42432.1"/>
    <property type="molecule type" value="Genomic_DNA"/>
</dbReference>
<reference evidence="2 3" key="1">
    <citation type="submission" date="2019-05" db="EMBL/GenBank/DDBJ databases">
        <title>Streptomyces marianii sp. nov., a novel marine actinomycete from southern coast of India.</title>
        <authorList>
            <person name="Iniyan A.M."/>
            <person name="Wink J."/>
            <person name="Ramprasad E."/>
            <person name="Ramana C.V."/>
            <person name="Bunk B."/>
            <person name="Sproer C."/>
            <person name="Joseph F.-J.R.S."/>
            <person name="Vincent S.G.P."/>
        </authorList>
    </citation>
    <scope>NUCLEOTIDE SEQUENCE [LARGE SCALE GENOMIC DNA]</scope>
    <source>
        <strain evidence="2 3">ICN19</strain>
    </source>
</reference>
<dbReference type="AlphaFoldDB" id="A0A5R9E0C9"/>
<evidence type="ECO:0000313" key="3">
    <source>
        <dbReference type="Proteomes" id="UP000305921"/>
    </source>
</evidence>
<gene>
    <name evidence="2" type="ORF">FEF34_03715</name>
</gene>
<evidence type="ECO:0008006" key="4">
    <source>
        <dbReference type="Google" id="ProtNLM"/>
    </source>
</evidence>
<feature type="chain" id="PRO_5024289329" description="SH3 domain-containing protein" evidence="1">
    <location>
        <begin position="25"/>
        <end position="132"/>
    </location>
</feature>
<accession>A0A5R9E0C9</accession>
<sequence>MKNVMCVSIVAGLIMTASTGVASASDREGFPALSWKAGVITSNEGVNVRGEPTTNSTAWSTLDAGALAGFTCKVRGQEVDGNDLWYRLNVDRVRYVTARYVQTRKHIPYCGYKPSLDPVDLQPVTAEEAPMG</sequence>
<evidence type="ECO:0000313" key="2">
    <source>
        <dbReference type="EMBL" id="TLQ42432.1"/>
    </source>
</evidence>
<organism evidence="2 3">
    <name type="scientific">Streptomyces marianii</name>
    <dbReference type="NCBI Taxonomy" id="1817406"/>
    <lineage>
        <taxon>Bacteria</taxon>
        <taxon>Bacillati</taxon>
        <taxon>Actinomycetota</taxon>
        <taxon>Actinomycetes</taxon>
        <taxon>Kitasatosporales</taxon>
        <taxon>Streptomycetaceae</taxon>
        <taxon>Streptomyces</taxon>
    </lineage>
</organism>
<name>A0A5R9E0C9_9ACTN</name>
<comment type="caution">
    <text evidence="2">The sequence shown here is derived from an EMBL/GenBank/DDBJ whole genome shotgun (WGS) entry which is preliminary data.</text>
</comment>
<keyword evidence="3" id="KW-1185">Reference proteome</keyword>
<protein>
    <recommendedName>
        <fullName evidence="4">SH3 domain-containing protein</fullName>
    </recommendedName>
</protein>